<accession>A0AAW1L181</accession>
<evidence type="ECO:0000256" key="1">
    <source>
        <dbReference type="ARBA" id="ARBA00004123"/>
    </source>
</evidence>
<keyword evidence="2" id="KW-0805">Transcription regulation</keyword>
<feature type="region of interest" description="Disordered" evidence="5">
    <location>
        <begin position="65"/>
        <end position="91"/>
    </location>
</feature>
<feature type="compositionally biased region" description="Low complexity" evidence="5">
    <location>
        <begin position="637"/>
        <end position="646"/>
    </location>
</feature>
<dbReference type="Pfam" id="PF00010">
    <property type="entry name" value="HLH"/>
    <property type="match status" value="1"/>
</dbReference>
<dbReference type="FunFam" id="4.10.280.10:FF:000004">
    <property type="entry name" value="Basic helix-loop-helix transcription factor"/>
    <property type="match status" value="1"/>
</dbReference>
<proteinExistence type="predicted"/>
<evidence type="ECO:0000256" key="4">
    <source>
        <dbReference type="ARBA" id="ARBA00023242"/>
    </source>
</evidence>
<dbReference type="InterPro" id="IPR036638">
    <property type="entry name" value="HLH_DNA-bd_sf"/>
</dbReference>
<gene>
    <name evidence="7" type="ORF">RND81_05G220300</name>
</gene>
<keyword evidence="3" id="KW-0804">Transcription</keyword>
<dbReference type="CDD" id="cd11445">
    <property type="entry name" value="bHLH_AtPIF_like"/>
    <property type="match status" value="1"/>
</dbReference>
<feature type="compositionally biased region" description="Low complexity" evidence="5">
    <location>
        <begin position="67"/>
        <end position="76"/>
    </location>
</feature>
<evidence type="ECO:0000256" key="2">
    <source>
        <dbReference type="ARBA" id="ARBA00023015"/>
    </source>
</evidence>
<sequence>MKMEEYVKEKKMNDYVPYFEMDNQDYSIPSNSSLTKRSGEDEIMELIRQNNAAVAVNLNQPPFLKWPSSSSTSGSTAPPPQPPLNPPPLAANNQLYMAEDEMASWLQYPLEEFYSELYYPNPNTAVPPPTTAAATTRPPENRLMPLENRPLLPQPPARWPENRLPPPENRLLPPQPPARWTENHPLPPQPPTRWPVPPTATAKEFPLFSRMVGMSEAPEPLVRLKSLSTVVDLNDTPMTGCGTLTQAASCHMGSVVVTSSTHPTAIPSVSESVDAGEGGTDGTKTSTSSSSPTNSATVGATATTTPETGVRTATSEVIDRKRKSRKIEKSFATTTTNATAMNTHYEEVELVSGDEKKHVRGSSSRKRTRAAEIHNLSERRRRDRINEKMKELQELIPHCNKTDKASMLDEAIAYLKSLQMQVQMLSMACGMVPTMYPGMQQQYMPPMGMGMGMGMDIGMTRPVVPYTPAVPPPALPAPPAGSIMPPPAPRMPVTPYAIPPPAGSIMPPPAPRMPVTPYAIPPPAGSFMPPLAPRMPVTPYAIPPPAGSIMPPLAPRMPVTPYAIPPPAGSIMPPLAPRMPVTPYAIPLVPSPQLSVNQPSITADSSGSSYGIPSTGMMQIHNMDPYQQFLAYQQMQMQAAQSQTFSRPGSSKPDVSKSEGDNKDDTQ</sequence>
<evidence type="ECO:0000313" key="7">
    <source>
        <dbReference type="EMBL" id="KAK9726510.1"/>
    </source>
</evidence>
<feature type="region of interest" description="Disordered" evidence="5">
    <location>
        <begin position="261"/>
        <end position="331"/>
    </location>
</feature>
<organism evidence="7 8">
    <name type="scientific">Saponaria officinalis</name>
    <name type="common">Common soapwort</name>
    <name type="synonym">Lychnis saponaria</name>
    <dbReference type="NCBI Taxonomy" id="3572"/>
    <lineage>
        <taxon>Eukaryota</taxon>
        <taxon>Viridiplantae</taxon>
        <taxon>Streptophyta</taxon>
        <taxon>Embryophyta</taxon>
        <taxon>Tracheophyta</taxon>
        <taxon>Spermatophyta</taxon>
        <taxon>Magnoliopsida</taxon>
        <taxon>eudicotyledons</taxon>
        <taxon>Gunneridae</taxon>
        <taxon>Pentapetalae</taxon>
        <taxon>Caryophyllales</taxon>
        <taxon>Caryophyllaceae</taxon>
        <taxon>Caryophylleae</taxon>
        <taxon>Saponaria</taxon>
    </lineage>
</organism>
<name>A0AAW1L181_SAPOF</name>
<dbReference type="AlphaFoldDB" id="A0AAW1L181"/>
<evidence type="ECO:0000256" key="3">
    <source>
        <dbReference type="ARBA" id="ARBA00023163"/>
    </source>
</evidence>
<dbReference type="PANTHER" id="PTHR46807:SF8">
    <property type="entry name" value="TRANSCRIPTION FACTOR PIF1-LIKE ISOFORM X2"/>
    <property type="match status" value="1"/>
</dbReference>
<feature type="region of interest" description="Disordered" evidence="5">
    <location>
        <begin position="125"/>
        <end position="196"/>
    </location>
</feature>
<dbReference type="Gene3D" id="4.10.280.10">
    <property type="entry name" value="Helix-loop-helix DNA-binding domain"/>
    <property type="match status" value="1"/>
</dbReference>
<protein>
    <recommendedName>
        <fullName evidence="6">BHLH domain-containing protein</fullName>
    </recommendedName>
</protein>
<dbReference type="GO" id="GO:0010017">
    <property type="term" value="P:red or far-red light signaling pathway"/>
    <property type="evidence" value="ECO:0007669"/>
    <property type="project" value="UniProtKB-ARBA"/>
</dbReference>
<feature type="compositionally biased region" description="Pro residues" evidence="5">
    <location>
        <begin position="185"/>
        <end position="196"/>
    </location>
</feature>
<dbReference type="InterPro" id="IPR011598">
    <property type="entry name" value="bHLH_dom"/>
</dbReference>
<feature type="compositionally biased region" description="Basic and acidic residues" evidence="5">
    <location>
        <begin position="654"/>
        <end position="667"/>
    </location>
</feature>
<dbReference type="SUPFAM" id="SSF47459">
    <property type="entry name" value="HLH, helix-loop-helix DNA-binding domain"/>
    <property type="match status" value="1"/>
</dbReference>
<feature type="compositionally biased region" description="Pro residues" evidence="5">
    <location>
        <begin position="152"/>
        <end position="177"/>
    </location>
</feature>
<evidence type="ECO:0000313" key="8">
    <source>
        <dbReference type="Proteomes" id="UP001443914"/>
    </source>
</evidence>
<dbReference type="PROSITE" id="PS50888">
    <property type="entry name" value="BHLH"/>
    <property type="match status" value="1"/>
</dbReference>
<feature type="compositionally biased region" description="Pro residues" evidence="5">
    <location>
        <begin position="77"/>
        <end position="89"/>
    </location>
</feature>
<dbReference type="EMBL" id="JBDFQZ010000005">
    <property type="protein sequence ID" value="KAK9726510.1"/>
    <property type="molecule type" value="Genomic_DNA"/>
</dbReference>
<dbReference type="Proteomes" id="UP001443914">
    <property type="component" value="Unassembled WGS sequence"/>
</dbReference>
<dbReference type="PANTHER" id="PTHR46807">
    <property type="entry name" value="TRANSCRIPTION FACTOR PIF3"/>
    <property type="match status" value="1"/>
</dbReference>
<keyword evidence="4" id="KW-0539">Nucleus</keyword>
<feature type="compositionally biased region" description="Polar residues" evidence="5">
    <location>
        <begin position="261"/>
        <end position="271"/>
    </location>
</feature>
<dbReference type="InterPro" id="IPR047265">
    <property type="entry name" value="PIF1-like_bHLH"/>
</dbReference>
<comment type="caution">
    <text evidence="7">The sequence shown here is derived from an EMBL/GenBank/DDBJ whole genome shotgun (WGS) entry which is preliminary data.</text>
</comment>
<dbReference type="GO" id="GO:0003700">
    <property type="term" value="F:DNA-binding transcription factor activity"/>
    <property type="evidence" value="ECO:0007669"/>
    <property type="project" value="InterPro"/>
</dbReference>
<dbReference type="GO" id="GO:0005634">
    <property type="term" value="C:nucleus"/>
    <property type="evidence" value="ECO:0007669"/>
    <property type="project" value="UniProtKB-SubCell"/>
</dbReference>
<dbReference type="InterPro" id="IPR044273">
    <property type="entry name" value="PIF3-like"/>
</dbReference>
<reference evidence="7" key="1">
    <citation type="submission" date="2024-03" db="EMBL/GenBank/DDBJ databases">
        <title>WGS assembly of Saponaria officinalis var. Norfolk2.</title>
        <authorList>
            <person name="Jenkins J."/>
            <person name="Shu S."/>
            <person name="Grimwood J."/>
            <person name="Barry K."/>
            <person name="Goodstein D."/>
            <person name="Schmutz J."/>
            <person name="Leebens-Mack J."/>
            <person name="Osbourn A."/>
        </authorList>
    </citation>
    <scope>NUCLEOTIDE SEQUENCE [LARGE SCALE GENOMIC DNA]</scope>
    <source>
        <strain evidence="7">JIC</strain>
    </source>
</reference>
<feature type="compositionally biased region" description="Low complexity" evidence="5">
    <location>
        <begin position="282"/>
        <end position="314"/>
    </location>
</feature>
<dbReference type="SMART" id="SM00353">
    <property type="entry name" value="HLH"/>
    <property type="match status" value="1"/>
</dbReference>
<feature type="region of interest" description="Disordered" evidence="5">
    <location>
        <begin position="637"/>
        <end position="667"/>
    </location>
</feature>
<dbReference type="GO" id="GO:0046983">
    <property type="term" value="F:protein dimerization activity"/>
    <property type="evidence" value="ECO:0007669"/>
    <property type="project" value="InterPro"/>
</dbReference>
<evidence type="ECO:0000259" key="6">
    <source>
        <dbReference type="PROSITE" id="PS50888"/>
    </source>
</evidence>
<comment type="subcellular location">
    <subcellularLocation>
        <location evidence="1">Nucleus</location>
    </subcellularLocation>
</comment>
<evidence type="ECO:0000256" key="5">
    <source>
        <dbReference type="SAM" id="MobiDB-lite"/>
    </source>
</evidence>
<keyword evidence="8" id="KW-1185">Reference proteome</keyword>
<feature type="domain" description="BHLH" evidence="6">
    <location>
        <begin position="369"/>
        <end position="418"/>
    </location>
</feature>